<keyword evidence="2" id="KW-0547">Nucleotide-binding</keyword>
<keyword evidence="3" id="KW-0067">ATP-binding</keyword>
<organism evidence="5 6">
    <name type="scientific">Desmospora activa DSM 45169</name>
    <dbReference type="NCBI Taxonomy" id="1121389"/>
    <lineage>
        <taxon>Bacteria</taxon>
        <taxon>Bacillati</taxon>
        <taxon>Bacillota</taxon>
        <taxon>Bacilli</taxon>
        <taxon>Bacillales</taxon>
        <taxon>Thermoactinomycetaceae</taxon>
        <taxon>Desmospora</taxon>
    </lineage>
</organism>
<dbReference type="CDD" id="cd01129">
    <property type="entry name" value="PulE-GspE-like"/>
    <property type="match status" value="1"/>
</dbReference>
<dbReference type="GO" id="GO:0016887">
    <property type="term" value="F:ATP hydrolysis activity"/>
    <property type="evidence" value="ECO:0007669"/>
    <property type="project" value="TreeGrafter"/>
</dbReference>
<dbReference type="PROSITE" id="PS00662">
    <property type="entry name" value="T2SP_E"/>
    <property type="match status" value="1"/>
</dbReference>
<dbReference type="InterPro" id="IPR001482">
    <property type="entry name" value="T2SS/T4SS_dom"/>
</dbReference>
<dbReference type="SUPFAM" id="SSF52540">
    <property type="entry name" value="P-loop containing nucleoside triphosphate hydrolases"/>
    <property type="match status" value="1"/>
</dbReference>
<evidence type="ECO:0000256" key="1">
    <source>
        <dbReference type="ARBA" id="ARBA00006611"/>
    </source>
</evidence>
<dbReference type="InterPro" id="IPR003593">
    <property type="entry name" value="AAA+_ATPase"/>
</dbReference>
<dbReference type="PANTHER" id="PTHR30258:SF2">
    <property type="entry name" value="COMG OPERON PROTEIN 1"/>
    <property type="match status" value="1"/>
</dbReference>
<dbReference type="SMART" id="SM00382">
    <property type="entry name" value="AAA"/>
    <property type="match status" value="1"/>
</dbReference>
<dbReference type="Proteomes" id="UP000241639">
    <property type="component" value="Unassembled WGS sequence"/>
</dbReference>
<keyword evidence="6" id="KW-1185">Reference proteome</keyword>
<feature type="domain" description="Bacterial type II secretion system protein E" evidence="4">
    <location>
        <begin position="248"/>
        <end position="262"/>
    </location>
</feature>
<evidence type="ECO:0000313" key="5">
    <source>
        <dbReference type="EMBL" id="PTM59355.1"/>
    </source>
</evidence>
<dbReference type="EMBL" id="PZZP01000001">
    <property type="protein sequence ID" value="PTM59355.1"/>
    <property type="molecule type" value="Genomic_DNA"/>
</dbReference>
<dbReference type="GO" id="GO:0005524">
    <property type="term" value="F:ATP binding"/>
    <property type="evidence" value="ECO:0007669"/>
    <property type="project" value="UniProtKB-KW"/>
</dbReference>
<dbReference type="InterPro" id="IPR027417">
    <property type="entry name" value="P-loop_NTPase"/>
</dbReference>
<dbReference type="AlphaFoldDB" id="A0A2T4ZBV2"/>
<dbReference type="PANTHER" id="PTHR30258">
    <property type="entry name" value="TYPE II SECRETION SYSTEM PROTEIN GSPE-RELATED"/>
    <property type="match status" value="1"/>
</dbReference>
<dbReference type="Gene3D" id="3.40.50.300">
    <property type="entry name" value="P-loop containing nucleotide triphosphate hydrolases"/>
    <property type="match status" value="1"/>
</dbReference>
<accession>A0A2T4ZBV2</accession>
<evidence type="ECO:0000313" key="6">
    <source>
        <dbReference type="Proteomes" id="UP000241639"/>
    </source>
</evidence>
<sequence length="417" mass="46787">MYPTAIYYATSTNLYKKIQFRKGYGEKCRREGIVRQSFQTKGGEKVDAAQTVTELLEETIRSGASDLHIEPQHDHVNIRQRVDGFLVPLRQFPKETLGALVSRIKVMAHMDIGEKRLPQDGAMMMQDRRERVDIRVSSMPTLHGEKLVLRLLRNRPELLSLSELGVGKDEAERLRSMLTKPGGLIVVTGPTGTGKTTTLYSMLQELNRSERNVVTLEDPVEFQLPGINQIQMNRKAGLTFALGLRAVLRQDPDIIMLGEVRDRETAEIAIRAALTGHLVLTTLHTLDAASSITRLLDMDIEPYKIASALTGVVAQRLVRLICRYCRGVGCEKCHQTGYRRRTGAFEVLALKEEMQPLVVERASLAQLRNAFKKAGMRPLQEVILEKVLTGQTTIAEYHRVVEVSNETIVEKGKTHPG</sequence>
<protein>
    <submittedName>
        <fullName evidence="5">Type IV pilus assembly protein PilB</fullName>
    </submittedName>
</protein>
<reference evidence="5 6" key="1">
    <citation type="submission" date="2018-04" db="EMBL/GenBank/DDBJ databases">
        <title>Genomic Encyclopedia of Archaeal and Bacterial Type Strains, Phase II (KMG-II): from individual species to whole genera.</title>
        <authorList>
            <person name="Goeker M."/>
        </authorList>
    </citation>
    <scope>NUCLEOTIDE SEQUENCE [LARGE SCALE GENOMIC DNA]</scope>
    <source>
        <strain evidence="5 6">DSM 45169</strain>
    </source>
</reference>
<gene>
    <name evidence="5" type="ORF">C8J48_1969</name>
</gene>
<comment type="similarity">
    <text evidence="1">Belongs to the GSP E family.</text>
</comment>
<comment type="caution">
    <text evidence="5">The sequence shown here is derived from an EMBL/GenBank/DDBJ whole genome shotgun (WGS) entry which is preliminary data.</text>
</comment>
<dbReference type="GO" id="GO:0005886">
    <property type="term" value="C:plasma membrane"/>
    <property type="evidence" value="ECO:0007669"/>
    <property type="project" value="TreeGrafter"/>
</dbReference>
<evidence type="ECO:0000259" key="4">
    <source>
        <dbReference type="PROSITE" id="PS00662"/>
    </source>
</evidence>
<proteinExistence type="inferred from homology"/>
<dbReference type="Pfam" id="PF00437">
    <property type="entry name" value="T2SSE"/>
    <property type="match status" value="1"/>
</dbReference>
<evidence type="ECO:0000256" key="2">
    <source>
        <dbReference type="ARBA" id="ARBA00022741"/>
    </source>
</evidence>
<name>A0A2T4ZBV2_9BACL</name>
<evidence type="ECO:0000256" key="3">
    <source>
        <dbReference type="ARBA" id="ARBA00022840"/>
    </source>
</evidence>
<dbReference type="Gene3D" id="3.30.450.90">
    <property type="match status" value="1"/>
</dbReference>